<protein>
    <submittedName>
        <fullName evidence="2">Uncharacterized protein</fullName>
    </submittedName>
</protein>
<evidence type="ECO:0000256" key="1">
    <source>
        <dbReference type="SAM" id="MobiDB-lite"/>
    </source>
</evidence>
<name>A0A0A9EHA2_ARUDO</name>
<dbReference type="EMBL" id="GBRH01200660">
    <property type="protein sequence ID" value="JAD97235.1"/>
    <property type="molecule type" value="Transcribed_RNA"/>
</dbReference>
<reference evidence="2" key="1">
    <citation type="submission" date="2014-09" db="EMBL/GenBank/DDBJ databases">
        <authorList>
            <person name="Magalhaes I.L.F."/>
            <person name="Oliveira U."/>
            <person name="Santos F.R."/>
            <person name="Vidigal T.H.D.A."/>
            <person name="Brescovit A.D."/>
            <person name="Santos A.J."/>
        </authorList>
    </citation>
    <scope>NUCLEOTIDE SEQUENCE</scope>
    <source>
        <tissue evidence="2">Shoot tissue taken approximately 20 cm above the soil surface</tissue>
    </source>
</reference>
<organism evidence="2">
    <name type="scientific">Arundo donax</name>
    <name type="common">Giant reed</name>
    <name type="synonym">Donax arundinaceus</name>
    <dbReference type="NCBI Taxonomy" id="35708"/>
    <lineage>
        <taxon>Eukaryota</taxon>
        <taxon>Viridiplantae</taxon>
        <taxon>Streptophyta</taxon>
        <taxon>Embryophyta</taxon>
        <taxon>Tracheophyta</taxon>
        <taxon>Spermatophyta</taxon>
        <taxon>Magnoliopsida</taxon>
        <taxon>Liliopsida</taxon>
        <taxon>Poales</taxon>
        <taxon>Poaceae</taxon>
        <taxon>PACMAD clade</taxon>
        <taxon>Arundinoideae</taxon>
        <taxon>Arundineae</taxon>
        <taxon>Arundo</taxon>
    </lineage>
</organism>
<feature type="region of interest" description="Disordered" evidence="1">
    <location>
        <begin position="1"/>
        <end position="34"/>
    </location>
</feature>
<proteinExistence type="predicted"/>
<reference evidence="2" key="2">
    <citation type="journal article" date="2015" name="Data Brief">
        <title>Shoot transcriptome of the giant reed, Arundo donax.</title>
        <authorList>
            <person name="Barrero R.A."/>
            <person name="Guerrero F.D."/>
            <person name="Moolhuijzen P."/>
            <person name="Goolsby J.A."/>
            <person name="Tidwell J."/>
            <person name="Bellgard S.E."/>
            <person name="Bellgard M.I."/>
        </authorList>
    </citation>
    <scope>NUCLEOTIDE SEQUENCE</scope>
    <source>
        <tissue evidence="2">Shoot tissue taken approximately 20 cm above the soil surface</tissue>
    </source>
</reference>
<sequence length="34" mass="3580">MSFMMYRSESATPSMPAEKAARLSSPQSAATSVA</sequence>
<dbReference type="AlphaFoldDB" id="A0A0A9EHA2"/>
<feature type="compositionally biased region" description="Polar residues" evidence="1">
    <location>
        <begin position="24"/>
        <end position="34"/>
    </location>
</feature>
<accession>A0A0A9EHA2</accession>
<evidence type="ECO:0000313" key="2">
    <source>
        <dbReference type="EMBL" id="JAD97235.1"/>
    </source>
</evidence>